<dbReference type="STRING" id="1661398.A0A482W1N2"/>
<dbReference type="InterPro" id="IPR003395">
    <property type="entry name" value="RecF/RecN/SMC_N"/>
</dbReference>
<feature type="domain" description="SMC hinge" evidence="12">
    <location>
        <begin position="534"/>
        <end position="654"/>
    </location>
</feature>
<keyword evidence="5" id="KW-0498">Mitosis</keyword>
<dbReference type="PANTHER" id="PTHR43977">
    <property type="entry name" value="STRUCTURAL MAINTENANCE OF CHROMOSOMES PROTEIN 3"/>
    <property type="match status" value="1"/>
</dbReference>
<keyword evidence="9" id="KW-0539">Nucleus</keyword>
<evidence type="ECO:0000256" key="7">
    <source>
        <dbReference type="ARBA" id="ARBA00023054"/>
    </source>
</evidence>
<evidence type="ECO:0000256" key="10">
    <source>
        <dbReference type="ARBA" id="ARBA00023306"/>
    </source>
</evidence>
<dbReference type="Pfam" id="PF02463">
    <property type="entry name" value="SMC_N"/>
    <property type="match status" value="1"/>
</dbReference>
<name>A0A482W1N2_ASBVE</name>
<feature type="coiled-coil region" evidence="11">
    <location>
        <begin position="475"/>
        <end position="516"/>
    </location>
</feature>
<evidence type="ECO:0000256" key="6">
    <source>
        <dbReference type="ARBA" id="ARBA00022840"/>
    </source>
</evidence>
<reference evidence="13 14" key="1">
    <citation type="submission" date="2017-03" db="EMBL/GenBank/DDBJ databases">
        <title>Genome of the blue death feigning beetle - Asbolus verrucosus.</title>
        <authorList>
            <person name="Rider S.D."/>
        </authorList>
    </citation>
    <scope>NUCLEOTIDE SEQUENCE [LARGE SCALE GENOMIC DNA]</scope>
    <source>
        <strain evidence="13">Butters</strain>
        <tissue evidence="13">Head and leg muscle</tissue>
    </source>
</reference>
<dbReference type="GO" id="GO:0005694">
    <property type="term" value="C:chromosome"/>
    <property type="evidence" value="ECO:0007669"/>
    <property type="project" value="InterPro"/>
</dbReference>
<dbReference type="Gene3D" id="1.10.287.1490">
    <property type="match status" value="1"/>
</dbReference>
<feature type="coiled-coil region" evidence="11">
    <location>
        <begin position="260"/>
        <end position="379"/>
    </location>
</feature>
<comment type="similarity">
    <text evidence="2">Belongs to the SMC family. SMC2 subfamily.</text>
</comment>
<dbReference type="GO" id="GO:0030261">
    <property type="term" value="P:chromosome condensation"/>
    <property type="evidence" value="ECO:0007669"/>
    <property type="project" value="UniProtKB-KW"/>
</dbReference>
<accession>A0A482W1N2</accession>
<keyword evidence="8" id="KW-0226">DNA condensation</keyword>
<dbReference type="AlphaFoldDB" id="A0A482W1N2"/>
<comment type="subcellular location">
    <subcellularLocation>
        <location evidence="1">Nucleus</location>
    </subcellularLocation>
</comment>
<dbReference type="InterPro" id="IPR024704">
    <property type="entry name" value="SMC"/>
</dbReference>
<evidence type="ECO:0000256" key="11">
    <source>
        <dbReference type="SAM" id="Coils"/>
    </source>
</evidence>
<dbReference type="OrthoDB" id="10255539at2759"/>
<keyword evidence="3" id="KW-0132">Cell division</keyword>
<dbReference type="CDD" id="cd03273">
    <property type="entry name" value="ABC_SMC2_euk"/>
    <property type="match status" value="1"/>
</dbReference>
<keyword evidence="6" id="KW-0067">ATP-binding</keyword>
<dbReference type="SUPFAM" id="SSF52540">
    <property type="entry name" value="P-loop containing nucleoside triphosphate hydrolases"/>
    <property type="match status" value="2"/>
</dbReference>
<evidence type="ECO:0000256" key="3">
    <source>
        <dbReference type="ARBA" id="ARBA00022618"/>
    </source>
</evidence>
<evidence type="ECO:0000256" key="9">
    <source>
        <dbReference type="ARBA" id="ARBA00023242"/>
    </source>
</evidence>
<organism evidence="13 14">
    <name type="scientific">Asbolus verrucosus</name>
    <name type="common">Desert ironclad beetle</name>
    <dbReference type="NCBI Taxonomy" id="1661398"/>
    <lineage>
        <taxon>Eukaryota</taxon>
        <taxon>Metazoa</taxon>
        <taxon>Ecdysozoa</taxon>
        <taxon>Arthropoda</taxon>
        <taxon>Hexapoda</taxon>
        <taxon>Insecta</taxon>
        <taxon>Pterygota</taxon>
        <taxon>Neoptera</taxon>
        <taxon>Endopterygota</taxon>
        <taxon>Coleoptera</taxon>
        <taxon>Polyphaga</taxon>
        <taxon>Cucujiformia</taxon>
        <taxon>Tenebrionidae</taxon>
        <taxon>Pimeliinae</taxon>
        <taxon>Asbolus</taxon>
    </lineage>
</organism>
<keyword evidence="7 11" id="KW-0175">Coiled coil</keyword>
<dbReference type="InterPro" id="IPR010935">
    <property type="entry name" value="SMC_hinge"/>
</dbReference>
<dbReference type="EMBL" id="QDEB01042362">
    <property type="protein sequence ID" value="RZC38547.1"/>
    <property type="molecule type" value="Genomic_DNA"/>
</dbReference>
<feature type="non-terminal residue" evidence="13">
    <location>
        <position position="1074"/>
    </location>
</feature>
<dbReference type="GO" id="GO:0005634">
    <property type="term" value="C:nucleus"/>
    <property type="evidence" value="ECO:0007669"/>
    <property type="project" value="UniProtKB-SubCell"/>
</dbReference>
<evidence type="ECO:0000313" key="13">
    <source>
        <dbReference type="EMBL" id="RZC38547.1"/>
    </source>
</evidence>
<dbReference type="SUPFAM" id="SSF90257">
    <property type="entry name" value="Myosin rod fragments"/>
    <property type="match status" value="1"/>
</dbReference>
<gene>
    <name evidence="13" type="ORF">BDFB_011929</name>
</gene>
<keyword evidence="4" id="KW-0547">Nucleotide-binding</keyword>
<feature type="coiled-coil region" evidence="11">
    <location>
        <begin position="695"/>
        <end position="963"/>
    </location>
</feature>
<dbReference type="GO" id="GO:0005524">
    <property type="term" value="F:ATP binding"/>
    <property type="evidence" value="ECO:0007669"/>
    <property type="project" value="UniProtKB-KW"/>
</dbReference>
<dbReference type="InterPro" id="IPR036277">
    <property type="entry name" value="SMC_hinge_sf"/>
</dbReference>
<dbReference type="SMART" id="SM00968">
    <property type="entry name" value="SMC_hinge"/>
    <property type="match status" value="1"/>
</dbReference>
<keyword evidence="10" id="KW-0131">Cell cycle</keyword>
<protein>
    <submittedName>
        <fullName evidence="13">Structural maintenance of chromosomes protein 2</fullName>
    </submittedName>
</protein>
<dbReference type="InterPro" id="IPR027417">
    <property type="entry name" value="P-loop_NTPase"/>
</dbReference>
<sequence>MYVKSVVLDGFKSYGHRTEVTGFDKQFNAITGLNGSGKSNILDSICFVLGITNLTLRHEHGTLYFVIVTQVRASSLQDLIYKSGQCGINKATVSIVFDNRNPDQCPPGFENIPEITITRQIVMGGKNKYMINGSTVPNKKVQDLFCSVQLNVNNPHFLIMQGKITKVLNMKPYDILAMIEEAAGTKMYEVKKQTAQKTIEKKDAKLNELKAVINEELTPRLEKLRTERAKFMEFKNLERELEHMLRVYQAWEYFGSQRKMIQAKKALEDEENKLKQIETTMVNHKTEIKDLEVVIDDLTKRAEADGNEDLHKIESELKEAEKSQAKVNASIRSIKDNIVAEIKKKDQLEKNLVDDKKVLKQKEEELSKVQAMFQKLKDNDERDNKLFMASQKCYEALSAGMELNEEGEAKTLLEQLMNVRQEATKANTEAKQALMRLDFCQAQLNDKLKRRVSSTNETLNDQKSLENATCAVKDLETALKKLHFDEDKMNELQERRRELLQDVRRLKSRIDNFEAQKPYTKFHYRDPEANFNRNSVFGVVCRLIKVKNDFAAVAIETAAGGRLYNVVVDSDVTGKKLLQRGDLQQRTTFIPINKIQAHKMSDDVITFAQNLVDKENVQPAMSHISYDKKLQGVMNFIFGNVFICKDISIARQVAFHDRIKRRCVTLDGDVADPAGTLSGGAPQKGDSTLKQLRDIQECEEELRVKEQELESIEAEIREMSRKQNSYMTLKQQLEIKQHEIHLIKQRLQHTSHYRRQEEIENLKTEIEGLQEKIKSRKSDEARFAEKAKEVEAKLKNSKGSKEEQIKQAAEEMKKLKAKADGSRKEWKQKEQDYETFNLEILELNKSLENTRIQIKTTEETLAVLEEKLNEITASSQELNENVLRLQAEVKKEKGAIAEKNKDIQRKIRRKEELQVEITEFEVKIKEHSHRLKKLKDDCKMLKMRQTDCEKRVKESNLKEAEKLTDEEGHQLEKKIRKTQETKNNLGRTINNKAQTLFEQQEKEYGELKRKQKIVEQDKRKIIQVIKDLDRKKEEVLTRAYDQISKDFGSIFSTLLPGANAKLLPPTGQTILQGL</sequence>
<dbReference type="SUPFAM" id="SSF75553">
    <property type="entry name" value="Smc hinge domain"/>
    <property type="match status" value="1"/>
</dbReference>
<dbReference type="InterPro" id="IPR027120">
    <property type="entry name" value="Smc2_ABC"/>
</dbReference>
<dbReference type="PIRSF" id="PIRSF005719">
    <property type="entry name" value="SMC"/>
    <property type="match status" value="1"/>
</dbReference>
<dbReference type="GO" id="GO:0051301">
    <property type="term" value="P:cell division"/>
    <property type="evidence" value="ECO:0007669"/>
    <property type="project" value="UniProtKB-KW"/>
</dbReference>
<dbReference type="Gene3D" id="3.30.70.1620">
    <property type="match status" value="1"/>
</dbReference>
<dbReference type="Gene3D" id="3.40.50.300">
    <property type="entry name" value="P-loop containing nucleotide triphosphate hydrolases"/>
    <property type="match status" value="2"/>
</dbReference>
<dbReference type="Proteomes" id="UP000292052">
    <property type="component" value="Unassembled WGS sequence"/>
</dbReference>
<feature type="coiled-coil region" evidence="11">
    <location>
        <begin position="409"/>
        <end position="436"/>
    </location>
</feature>
<evidence type="ECO:0000256" key="4">
    <source>
        <dbReference type="ARBA" id="ARBA00022741"/>
    </source>
</evidence>
<proteinExistence type="inferred from homology"/>
<evidence type="ECO:0000313" key="14">
    <source>
        <dbReference type="Proteomes" id="UP000292052"/>
    </source>
</evidence>
<evidence type="ECO:0000259" key="12">
    <source>
        <dbReference type="SMART" id="SM00968"/>
    </source>
</evidence>
<evidence type="ECO:0000256" key="2">
    <source>
        <dbReference type="ARBA" id="ARBA00005231"/>
    </source>
</evidence>
<dbReference type="Gene3D" id="1.20.1060.20">
    <property type="match status" value="1"/>
</dbReference>
<evidence type="ECO:0000256" key="1">
    <source>
        <dbReference type="ARBA" id="ARBA00004123"/>
    </source>
</evidence>
<dbReference type="Pfam" id="PF06470">
    <property type="entry name" value="SMC_hinge"/>
    <property type="match status" value="1"/>
</dbReference>
<evidence type="ECO:0000256" key="5">
    <source>
        <dbReference type="ARBA" id="ARBA00022776"/>
    </source>
</evidence>
<comment type="caution">
    <text evidence="13">The sequence shown here is derived from an EMBL/GenBank/DDBJ whole genome shotgun (WGS) entry which is preliminary data.</text>
</comment>
<keyword evidence="14" id="KW-1185">Reference proteome</keyword>
<evidence type="ECO:0000256" key="8">
    <source>
        <dbReference type="ARBA" id="ARBA00023067"/>
    </source>
</evidence>
<feature type="coiled-coil region" evidence="11">
    <location>
        <begin position="990"/>
        <end position="1034"/>
    </location>
</feature>
<dbReference type="GO" id="GO:0016887">
    <property type="term" value="F:ATP hydrolysis activity"/>
    <property type="evidence" value="ECO:0007669"/>
    <property type="project" value="InterPro"/>
</dbReference>